<proteinExistence type="predicted"/>
<reference evidence="7" key="1">
    <citation type="journal article" date="2019" name="Int. J. Syst. Evol. Microbiol.">
        <title>The Global Catalogue of Microorganisms (GCM) 10K type strain sequencing project: providing services to taxonomists for standard genome sequencing and annotation.</title>
        <authorList>
            <consortium name="The Broad Institute Genomics Platform"/>
            <consortium name="The Broad Institute Genome Sequencing Center for Infectious Disease"/>
            <person name="Wu L."/>
            <person name="Ma J."/>
        </authorList>
    </citation>
    <scope>NUCLEOTIDE SEQUENCE [LARGE SCALE GENOMIC DNA]</scope>
    <source>
        <strain evidence="7">CGMCC 1.15942</strain>
    </source>
</reference>
<dbReference type="RefSeq" id="WP_088270867.1">
    <property type="nucleotide sequence ID" value="NZ_BMKI01000010.1"/>
</dbReference>
<protein>
    <recommendedName>
        <fullName evidence="5">OmpR/PhoB-type domain-containing protein</fullName>
    </recommendedName>
</protein>
<feature type="DNA-binding region" description="OmpR/PhoB-type" evidence="4">
    <location>
        <begin position="129"/>
        <end position="235"/>
    </location>
</feature>
<dbReference type="SMART" id="SM00862">
    <property type="entry name" value="Trans_reg_C"/>
    <property type="match status" value="1"/>
</dbReference>
<dbReference type="Pfam" id="PF00486">
    <property type="entry name" value="Trans_reg_C"/>
    <property type="match status" value="1"/>
</dbReference>
<evidence type="ECO:0000256" key="2">
    <source>
        <dbReference type="ARBA" id="ARBA00023125"/>
    </source>
</evidence>
<evidence type="ECO:0000259" key="5">
    <source>
        <dbReference type="PROSITE" id="PS51755"/>
    </source>
</evidence>
<keyword evidence="1" id="KW-0805">Transcription regulation</keyword>
<dbReference type="InterPro" id="IPR036388">
    <property type="entry name" value="WH-like_DNA-bd_sf"/>
</dbReference>
<dbReference type="Proteomes" id="UP000630615">
    <property type="component" value="Unassembled WGS sequence"/>
</dbReference>
<feature type="domain" description="OmpR/PhoB-type" evidence="5">
    <location>
        <begin position="129"/>
        <end position="235"/>
    </location>
</feature>
<organism evidence="6 7">
    <name type="scientific">Enterococcus wangshanyuanii</name>
    <dbReference type="NCBI Taxonomy" id="2005703"/>
    <lineage>
        <taxon>Bacteria</taxon>
        <taxon>Bacillati</taxon>
        <taxon>Bacillota</taxon>
        <taxon>Bacilli</taxon>
        <taxon>Lactobacillales</taxon>
        <taxon>Enterococcaceae</taxon>
        <taxon>Enterococcus</taxon>
    </lineage>
</organism>
<dbReference type="Gene3D" id="1.10.10.10">
    <property type="entry name" value="Winged helix-like DNA-binding domain superfamily/Winged helix DNA-binding domain"/>
    <property type="match status" value="1"/>
</dbReference>
<keyword evidence="2 4" id="KW-0238">DNA-binding</keyword>
<dbReference type="EMBL" id="BMKI01000010">
    <property type="protein sequence ID" value="GGD00590.1"/>
    <property type="molecule type" value="Genomic_DNA"/>
</dbReference>
<keyword evidence="7" id="KW-1185">Reference proteome</keyword>
<dbReference type="SUPFAM" id="SSF46894">
    <property type="entry name" value="C-terminal effector domain of the bipartite response regulators"/>
    <property type="match status" value="1"/>
</dbReference>
<evidence type="ECO:0000256" key="4">
    <source>
        <dbReference type="PROSITE-ProRule" id="PRU01091"/>
    </source>
</evidence>
<evidence type="ECO:0000313" key="6">
    <source>
        <dbReference type="EMBL" id="GGD00590.1"/>
    </source>
</evidence>
<accession>A0ABQ1PP27</accession>
<gene>
    <name evidence="6" type="ORF">GCM10011573_32720</name>
</gene>
<name>A0ABQ1PP27_9ENTE</name>
<keyword evidence="3" id="KW-0804">Transcription</keyword>
<dbReference type="CDD" id="cd00383">
    <property type="entry name" value="trans_reg_C"/>
    <property type="match status" value="1"/>
</dbReference>
<sequence length="235" mass="27595">MFNIGILKLRKNEIINNYVRKNEEKNNLCYLEEKNINGNTLNSIHAIVAFESNLEETTKLCELFLKIKDDYDGHIFVISMDTQTLGKIVYLRLGVDYVFNINQGHEEIQLVIDNALVRTRKRKKVQFDRKKHQENESPLVLVRNNFSVLVHGVNEVSLTKKEYQILDFLFETPNSARSYQEIYKELYNDSTYVDGGVKNYRVANIIFHLRKKIEKFTDSNQYIKTVRSIGYMLAI</sequence>
<evidence type="ECO:0000256" key="1">
    <source>
        <dbReference type="ARBA" id="ARBA00023015"/>
    </source>
</evidence>
<evidence type="ECO:0000313" key="7">
    <source>
        <dbReference type="Proteomes" id="UP000630615"/>
    </source>
</evidence>
<dbReference type="InterPro" id="IPR001867">
    <property type="entry name" value="OmpR/PhoB-type_DNA-bd"/>
</dbReference>
<dbReference type="PROSITE" id="PS51755">
    <property type="entry name" value="OMPR_PHOB"/>
    <property type="match status" value="1"/>
</dbReference>
<dbReference type="InterPro" id="IPR016032">
    <property type="entry name" value="Sig_transdc_resp-reg_C-effctor"/>
</dbReference>
<evidence type="ECO:0000256" key="3">
    <source>
        <dbReference type="ARBA" id="ARBA00023163"/>
    </source>
</evidence>
<comment type="caution">
    <text evidence="6">The sequence shown here is derived from an EMBL/GenBank/DDBJ whole genome shotgun (WGS) entry which is preliminary data.</text>
</comment>